<keyword evidence="17" id="KW-1185">Reference proteome</keyword>
<dbReference type="GeneTree" id="ENSGT00940000176046"/>
<dbReference type="Ensembl" id="ENSAOCT00000081875.1">
    <property type="protein sequence ID" value="ENSAOCP00000046429.1"/>
    <property type="gene ID" value="ENSAOCG00000011114.2"/>
</dbReference>
<name>A0AAQ5Y0V9_AMPOC</name>
<evidence type="ECO:0000256" key="1">
    <source>
        <dbReference type="ARBA" id="ARBA00004273"/>
    </source>
</evidence>
<evidence type="ECO:0000256" key="6">
    <source>
        <dbReference type="ARBA" id="ARBA00022792"/>
    </source>
</evidence>
<keyword evidence="9" id="KW-0472">Membrane</keyword>
<keyword evidence="14" id="KW-0175">Coiled coil</keyword>
<dbReference type="Proteomes" id="UP001501940">
    <property type="component" value="Chromosome 16"/>
</dbReference>
<keyword evidence="8" id="KW-0496">Mitochondrion</keyword>
<evidence type="ECO:0000256" key="12">
    <source>
        <dbReference type="ARBA" id="ARBA00064647"/>
    </source>
</evidence>
<feature type="region of interest" description="Disordered" evidence="15">
    <location>
        <begin position="70"/>
        <end position="124"/>
    </location>
</feature>
<evidence type="ECO:0000313" key="16">
    <source>
        <dbReference type="Ensembl" id="ENSAOCP00000046429.1"/>
    </source>
</evidence>
<comment type="subcellular location">
    <subcellularLocation>
        <location evidence="1">Mitochondrion inner membrane</location>
    </subcellularLocation>
</comment>
<organism evidence="16 17">
    <name type="scientific">Amphiprion ocellaris</name>
    <name type="common">Clown anemonefish</name>
    <dbReference type="NCBI Taxonomy" id="80972"/>
    <lineage>
        <taxon>Eukaryota</taxon>
        <taxon>Metazoa</taxon>
        <taxon>Chordata</taxon>
        <taxon>Craniata</taxon>
        <taxon>Vertebrata</taxon>
        <taxon>Euteleostomi</taxon>
        <taxon>Actinopterygii</taxon>
        <taxon>Neopterygii</taxon>
        <taxon>Teleostei</taxon>
        <taxon>Neoteleostei</taxon>
        <taxon>Acanthomorphata</taxon>
        <taxon>Ovalentaria</taxon>
        <taxon>Pomacentridae</taxon>
        <taxon>Amphiprion</taxon>
    </lineage>
</organism>
<evidence type="ECO:0000256" key="8">
    <source>
        <dbReference type="ARBA" id="ARBA00023128"/>
    </source>
</evidence>
<evidence type="ECO:0000256" key="3">
    <source>
        <dbReference type="ARBA" id="ARBA00022448"/>
    </source>
</evidence>
<dbReference type="Pfam" id="PF05511">
    <property type="entry name" value="ATP-synt_F6"/>
    <property type="match status" value="1"/>
</dbReference>
<dbReference type="AlphaFoldDB" id="A0AAQ5Y0V9"/>
<dbReference type="GO" id="GO:0005743">
    <property type="term" value="C:mitochondrial inner membrane"/>
    <property type="evidence" value="ECO:0007669"/>
    <property type="project" value="UniProtKB-SubCell"/>
</dbReference>
<dbReference type="PANTHER" id="PTHR12441:SF14">
    <property type="entry name" value="ATP SYNTHASE-COUPLING FACTOR 6, MITOCHONDRIAL"/>
    <property type="match status" value="1"/>
</dbReference>
<feature type="compositionally biased region" description="Polar residues" evidence="15">
    <location>
        <begin position="86"/>
        <end position="105"/>
    </location>
</feature>
<proteinExistence type="inferred from homology"/>
<dbReference type="FunFam" id="1.10.246.110:FF:000001">
    <property type="entry name" value="ATP synthase-coupling factor 6, mitochondrial"/>
    <property type="match status" value="1"/>
</dbReference>
<keyword evidence="6" id="KW-0999">Mitochondrion inner membrane</keyword>
<keyword evidence="7" id="KW-0406">Ion transport</keyword>
<sequence length="1112" mass="120476">MASALLRGRALVCVRCLHRELCRVVWKPQSALFSSKPSDRKQPRRTHIKKAKPQPPIDIAKLLETLFSQTRPGTAPPAAATAQHAKISSTSTKPHTTSMRDSTSNVPPSSKPGPSVFPSPSSFKQAVPNKTTFNIAELFPQPKSAVNPKTLFSSESCPQPNLNVVQASVAEGLSRVTVYATSASSTASLGSEEPAAESQTLDKTVETATVLPVESSLSTVEGLETRTSVDEGPVKLSIDVTVHSPAQELQTSTKDSGIVDFVHATRVEPLIETITESPAAVDVLEIRTSVLESPVEPRVGANSRVSMKEPLRETAVESPVESNLPLVEEPQTRSPVVEGSVDLAIEATVDTVAQEAKPADSVLVDAKEQLLKETTIESPVDSAVSQETNKAEVLTLESVTLSEVEAEVRRLESEVLQETCDTLEKEADDLAKVEKIEVKTTAEDVAIFETEAELSTVDSISEATDAIEAETAELMEAMFGSEQGPNRSTEAPLQLGSQHETIVQEVETESTNVLEAMSLESVTLAEVEASLGTLESETLTETTGYLEKEAEIHAGEEKMEVNTTADVVAIFETQSELSTMDSISEVTDAIEAEAAMLMETMFGSERGPKQSTEASLQEVRPWDETMGQEADKESLNVLEAMSLESVTLAEVEASLGTLGSESLSETMGYLEKEAEILAREEKMEVKMTAEDADLLETEAELLTESSISEASEAIEAETFLMEAMFGSEQGPKQSTEAPLQEVGPRDETMGHESDKESLNVLEAMSLESVTLAEVEASLGTLGSESLSETMGYLEKEAEILAEEEKMEVMITADDVAILEDEKEAELFRGNSISEASEAIEAETAMLMEAMFGSEQGPKQWTEAPLQEVRPQNEMMGHESDKESLNVLEAMSLESVTLAEVEASLGTLGSESLSETTGYLEKEAEILAGEEKMKVNEGTVFKEVTEALNLEPLSLPEAETEDLQTDALMEELLFAVPQHTTGETGQRTSPEVVTANILDAVAVDAEAAETDNSPAPPVLTEVQLEQDEEEATGKEEDVSMHTDLDPVQRLFLEKIREYKNLHRLNGRLLEAEPDYIKHLSEETAKLQRLYGGGDLTSFPQFTFTDPELDQDSK</sequence>
<dbReference type="InterPro" id="IPR036204">
    <property type="entry name" value="ATP_synth_f6_sf_mt"/>
</dbReference>
<dbReference type="GO" id="GO:0045259">
    <property type="term" value="C:proton-transporting ATP synthase complex"/>
    <property type="evidence" value="ECO:0007669"/>
    <property type="project" value="UniProtKB-KW"/>
</dbReference>
<evidence type="ECO:0000256" key="5">
    <source>
        <dbReference type="ARBA" id="ARBA00022781"/>
    </source>
</evidence>
<dbReference type="SUPFAM" id="SSF111357">
    <property type="entry name" value="Mitochondrial ATP synthase coupling factor 6"/>
    <property type="match status" value="1"/>
</dbReference>
<dbReference type="InterPro" id="IPR008387">
    <property type="entry name" value="ATP_synth_f6_mt"/>
</dbReference>
<comment type="similarity">
    <text evidence="2">Belongs to the eukaryotic ATPase subunit F6 family.</text>
</comment>
<comment type="subunit">
    <text evidence="12">Component of the ATP synthase complex composed at least of ATP5F1A/subunit alpha, ATP5F1B/subunit beta, ATP5MC1/subunit c (homooctomer), MT-ATP6/subunit a, MT-ATP8/subunit 8, ATP5ME/subunit e, ATP5MF/subunit f, ATP5MG/subunit g, ATP5MK/subunit k, ATP5MJ/subunit j, ATP5F1C/subunit gamma, ATP5F1D/subunit delta, ATP5F1E/subunit epsilon, ATP5PF/subunit F6, ATP5PB/subunit b, ATP5PD/subunit d, ATP5PO/subunit OSCP. ATP synthase complex consists of a soluble F(1) head domain (subunits alpha(3) and beta(3)) - the catalytic core - and a membrane F(0) domain - the membrane proton channel (subunits c, a, 8, e, f, g, k and j). These two domains are linked by a central stalk (subunits gamma, delta, and epsilon) rotating inside the F1 region and a stationary peripheral stalk (subunits F6, b, d, and OSCP).</text>
</comment>
<accession>A0AAQ5Y0V9</accession>
<feature type="region of interest" description="Disordered" evidence="15">
    <location>
        <begin position="32"/>
        <end position="55"/>
    </location>
</feature>
<evidence type="ECO:0000256" key="2">
    <source>
        <dbReference type="ARBA" id="ARBA00007346"/>
    </source>
</evidence>
<reference evidence="16" key="3">
    <citation type="submission" date="2025-09" db="UniProtKB">
        <authorList>
            <consortium name="Ensembl"/>
        </authorList>
    </citation>
    <scope>IDENTIFICATION</scope>
</reference>
<evidence type="ECO:0000256" key="9">
    <source>
        <dbReference type="ARBA" id="ARBA00023136"/>
    </source>
</evidence>
<feature type="region of interest" description="Disordered" evidence="15">
    <location>
        <begin position="728"/>
        <end position="753"/>
    </location>
</feature>
<keyword evidence="4" id="KW-0138">CF(0)</keyword>
<evidence type="ECO:0000256" key="4">
    <source>
        <dbReference type="ARBA" id="ARBA00022547"/>
    </source>
</evidence>
<dbReference type="Gene3D" id="1.10.246.110">
    <property type="entry name" value="Mitochondrial ATP synthase-coupling factor 6"/>
    <property type="match status" value="1"/>
</dbReference>
<reference evidence="16" key="2">
    <citation type="submission" date="2025-08" db="UniProtKB">
        <authorList>
            <consortium name="Ensembl"/>
        </authorList>
    </citation>
    <scope>IDENTIFICATION</scope>
</reference>
<evidence type="ECO:0000313" key="17">
    <source>
        <dbReference type="Proteomes" id="UP001501940"/>
    </source>
</evidence>
<evidence type="ECO:0000256" key="11">
    <source>
        <dbReference type="ARBA" id="ARBA00059339"/>
    </source>
</evidence>
<evidence type="ECO:0000256" key="7">
    <source>
        <dbReference type="ARBA" id="ARBA00023065"/>
    </source>
</evidence>
<comment type="function">
    <text evidence="11">Subunit F6, of the mitochondrial membrane ATP synthase complex (F(1)F(0) ATP synthase or Complex V) that produces ATP from ADP in the presence of a proton gradient across the membrane which is generated by electron transport complexes of the respiratory chain. ATP synthase complex consist of a soluble F(1) head domain - the catalytic core - and a membrane F(1) domain - the membrane proton channel. These two domains are linked by a central stalk rotating inside the F(1) region and a stationary peripheral stalk. During catalysis, ATP synthesis in the catalytic domain of F(1) is coupled via a rotary mechanism of the central stalk subunits to proton translocation. In vivo, can only synthesize ATP although its ATP hydrolase activity can be activated artificially in vitro. Part of the complex F(0) domain. Part of the complex F(0) domain and the peripheric stalk, which acts as a stator to hold the catalytic alpha(3)beta(3) subcomplex and subunit a/ATP6 static relative to the rotary elements.</text>
</comment>
<evidence type="ECO:0000256" key="14">
    <source>
        <dbReference type="SAM" id="Coils"/>
    </source>
</evidence>
<evidence type="ECO:0000256" key="10">
    <source>
        <dbReference type="ARBA" id="ARBA00029863"/>
    </source>
</evidence>
<reference evidence="16 17" key="1">
    <citation type="submission" date="2022-01" db="EMBL/GenBank/DDBJ databases">
        <title>A chromosome-scale genome assembly of the false clownfish, Amphiprion ocellaris.</title>
        <authorList>
            <person name="Ryu T."/>
        </authorList>
    </citation>
    <scope>NUCLEOTIDE SEQUENCE [LARGE SCALE GENOMIC DNA]</scope>
</reference>
<feature type="compositionally biased region" description="Basic and acidic residues" evidence="15">
    <location>
        <begin position="743"/>
        <end position="753"/>
    </location>
</feature>
<gene>
    <name evidence="16" type="primary">KANK3</name>
</gene>
<feature type="coiled-coil region" evidence="14">
    <location>
        <begin position="394"/>
        <end position="433"/>
    </location>
</feature>
<keyword evidence="5" id="KW-0375">Hydrogen ion transport</keyword>
<dbReference type="PANTHER" id="PTHR12441">
    <property type="entry name" value="ATP SYNTHASE COUPLING FACTOR 6, MITOCHONDRIAL"/>
    <property type="match status" value="1"/>
</dbReference>
<keyword evidence="3" id="KW-0813">Transport</keyword>
<feature type="compositionally biased region" description="Basic residues" evidence="15">
    <location>
        <begin position="42"/>
        <end position="52"/>
    </location>
</feature>
<protein>
    <recommendedName>
        <fullName evidence="13">ATP synthase peripheral stalk subunit F6, mitochondrial</fullName>
    </recommendedName>
    <alternativeName>
        <fullName evidence="10">ATP synthase peripheral stalk subunit F6</fullName>
    </alternativeName>
</protein>
<evidence type="ECO:0000256" key="13">
    <source>
        <dbReference type="ARBA" id="ARBA00073749"/>
    </source>
</evidence>
<evidence type="ECO:0000256" key="15">
    <source>
        <dbReference type="SAM" id="MobiDB-lite"/>
    </source>
</evidence>
<dbReference type="GO" id="GO:0015986">
    <property type="term" value="P:proton motive force-driven ATP synthesis"/>
    <property type="evidence" value="ECO:0007669"/>
    <property type="project" value="InterPro"/>
</dbReference>
<dbReference type="GO" id="GO:0015078">
    <property type="term" value="F:proton transmembrane transporter activity"/>
    <property type="evidence" value="ECO:0007669"/>
    <property type="project" value="InterPro"/>
</dbReference>